<comment type="caution">
    <text evidence="2">The sequence shown here is derived from an EMBL/GenBank/DDBJ whole genome shotgun (WGS) entry which is preliminary data.</text>
</comment>
<dbReference type="EMBL" id="JABCMA010000006">
    <property type="protein sequence ID" value="NMR73699.1"/>
    <property type="molecule type" value="Genomic_DNA"/>
</dbReference>
<feature type="compositionally biased region" description="Low complexity" evidence="1">
    <location>
        <begin position="315"/>
        <end position="328"/>
    </location>
</feature>
<organism evidence="2 3">
    <name type="scientific">Vibrio alginolyticus</name>
    <dbReference type="NCBI Taxonomy" id="663"/>
    <lineage>
        <taxon>Bacteria</taxon>
        <taxon>Pseudomonadati</taxon>
        <taxon>Pseudomonadota</taxon>
        <taxon>Gammaproteobacteria</taxon>
        <taxon>Vibrionales</taxon>
        <taxon>Vibrionaceae</taxon>
        <taxon>Vibrio</taxon>
    </lineage>
</organism>
<dbReference type="Proteomes" id="UP000565155">
    <property type="component" value="Unassembled WGS sequence"/>
</dbReference>
<feature type="compositionally biased region" description="Polar residues" evidence="1">
    <location>
        <begin position="466"/>
        <end position="477"/>
    </location>
</feature>
<protein>
    <submittedName>
        <fullName evidence="2">Uncharacterized protein</fullName>
    </submittedName>
</protein>
<feature type="compositionally biased region" description="Polar residues" evidence="1">
    <location>
        <begin position="329"/>
        <end position="344"/>
    </location>
</feature>
<evidence type="ECO:0000313" key="3">
    <source>
        <dbReference type="Proteomes" id="UP000565155"/>
    </source>
</evidence>
<evidence type="ECO:0000256" key="1">
    <source>
        <dbReference type="SAM" id="MobiDB-lite"/>
    </source>
</evidence>
<evidence type="ECO:0000313" key="2">
    <source>
        <dbReference type="EMBL" id="NMR73699.1"/>
    </source>
</evidence>
<dbReference type="AlphaFoldDB" id="A0A7Y0MUW9"/>
<accession>A0A7Y0MUW9</accession>
<feature type="region of interest" description="Disordered" evidence="1">
    <location>
        <begin position="302"/>
        <end position="344"/>
    </location>
</feature>
<feature type="region of interest" description="Disordered" evidence="1">
    <location>
        <begin position="465"/>
        <end position="495"/>
    </location>
</feature>
<proteinExistence type="predicted"/>
<sequence>MANVIGSFNEGVRVGAGLIDLHNRQQDRELWRQEHNEDRERKKILQQREDIRWQQGLEDREQQKLQRKDDLDWQAKSRKQQEKQWAQAELTFKQQQEEYNHKKTLMERQEGFQTIFLPAIDKAIASGDFSLMETPEFADYVAKNPQFDVNNILGSDAGKALGEAATLFNKMAQGEMPAENDPMLINAVETLMPEITKAKGLPTIYTDKDGKQHQIVERKVSAVRITQGGGAVIEQDLTLDNGKTVTVPVTQNRTSKPDDNILVVPLSEFSNRMKTMIDTRQHLNREELNNWRQLQTGRSLNFDENGNVVYGGRSGRSSRSGSSGSSSSMAQLAKQQLSEQNGINSKYDEQIAKLDRNMFDKEQDYQAEIDRLNREREKALERHTMMYLPLTGYDPQYLTKEQAQSMARKRAQAFVESYPDYEFKAGSKAQLQSYLMENPAATPDQVNKAIQEMIKSKDIIKKKPSNETLISESQEFTNGEKKAAGQTEGEPSNQGELEALREEILNSDGTYQEKLAAIKAADLSPEEQQQAMDWLNYSGFYSAADKLTSNARDNLKTQAQRVEEQRKNAPPAARYMALGLANR</sequence>
<gene>
    <name evidence="2" type="ORF">HKB35_08740</name>
</gene>
<name>A0A7Y0MUW9_VIBAL</name>
<dbReference type="RefSeq" id="WP_169628562.1">
    <property type="nucleotide sequence ID" value="NZ_JABCMA010000006.1"/>
</dbReference>
<reference evidence="2 3" key="1">
    <citation type="submission" date="2020-04" db="EMBL/GenBank/DDBJ databases">
        <title>Whole-genome sequencing of Vibrio spp. from China reveals different genetic environments of blaCTX-M-14 among diverse lineages.</title>
        <authorList>
            <person name="Zheng Z."/>
            <person name="Ye L."/>
            <person name="Chen S."/>
        </authorList>
    </citation>
    <scope>NUCLEOTIDE SEQUENCE [LARGE SCALE GENOMIC DNA]</scope>
    <source>
        <strain evidence="2 3">Vb1636</strain>
    </source>
</reference>